<dbReference type="AlphaFoldDB" id="A0A934TT57"/>
<protein>
    <submittedName>
        <fullName evidence="1">Uncharacterized protein</fullName>
    </submittedName>
</protein>
<evidence type="ECO:0000313" key="1">
    <source>
        <dbReference type="EMBL" id="MBK6006292.1"/>
    </source>
</evidence>
<dbReference type="Proteomes" id="UP000630528">
    <property type="component" value="Unassembled WGS sequence"/>
</dbReference>
<dbReference type="EMBL" id="JAEPWM010000002">
    <property type="protein sequence ID" value="MBK6006292.1"/>
    <property type="molecule type" value="Genomic_DNA"/>
</dbReference>
<organism evidence="1 2">
    <name type="scientific">Ramlibacter ginsenosidimutans</name>
    <dbReference type="NCBI Taxonomy" id="502333"/>
    <lineage>
        <taxon>Bacteria</taxon>
        <taxon>Pseudomonadati</taxon>
        <taxon>Pseudomonadota</taxon>
        <taxon>Betaproteobacteria</taxon>
        <taxon>Burkholderiales</taxon>
        <taxon>Comamonadaceae</taxon>
        <taxon>Ramlibacter</taxon>
    </lineage>
</organism>
<evidence type="ECO:0000313" key="2">
    <source>
        <dbReference type="Proteomes" id="UP000630528"/>
    </source>
</evidence>
<accession>A0A934TT57</accession>
<keyword evidence="2" id="KW-1185">Reference proteome</keyword>
<comment type="caution">
    <text evidence="1">The sequence shown here is derived from an EMBL/GenBank/DDBJ whole genome shotgun (WGS) entry which is preliminary data.</text>
</comment>
<name>A0A934TT57_9BURK</name>
<gene>
    <name evidence="1" type="ORF">JJB11_09340</name>
</gene>
<reference evidence="1" key="1">
    <citation type="journal article" date="2012" name="J. Microbiol. Biotechnol.">
        <title>Ramlibacter ginsenosidimutans sp. nov., with ginsenoside-converting activity.</title>
        <authorList>
            <person name="Wang L."/>
            <person name="An D.S."/>
            <person name="Kim S.G."/>
            <person name="Jin F.X."/>
            <person name="Kim S.C."/>
            <person name="Lee S.T."/>
            <person name="Im W.T."/>
        </authorList>
    </citation>
    <scope>NUCLEOTIDE SEQUENCE</scope>
    <source>
        <strain evidence="1">KACC 17527</strain>
    </source>
</reference>
<dbReference type="RefSeq" id="WP_201168910.1">
    <property type="nucleotide sequence ID" value="NZ_JAEPWM010000002.1"/>
</dbReference>
<reference evidence="1" key="2">
    <citation type="submission" date="2021-01" db="EMBL/GenBank/DDBJ databases">
        <authorList>
            <person name="Kang M."/>
        </authorList>
    </citation>
    <scope>NUCLEOTIDE SEQUENCE</scope>
    <source>
        <strain evidence="1">KACC 17527</strain>
    </source>
</reference>
<sequence length="224" mass="24414">MPLLGSAAMLLSFDVEDGAVEEHDRWHTHEHLPERLSIPGFLRGTRWVASEGQPRYMVLYEVQHLAVLASEAYLARLNSPSPWTRKMMPHYRGMQRGLCKVVGSFGFGQGGTACLLRFSAHEGRAAELQEWLLRDALGGVPTMTGLGSAHLLQGAAAAAMTNEQRIRGADASVDSALIVTGYESEAVHGIAVKLERGMADRGAREMTRATYMESYSLVASELTA</sequence>
<proteinExistence type="predicted"/>